<dbReference type="RefSeq" id="XP_037223521.1">
    <property type="nucleotide sequence ID" value="XM_037360636.1"/>
</dbReference>
<dbReference type="SUPFAM" id="SSF48371">
    <property type="entry name" value="ARM repeat"/>
    <property type="match status" value="1"/>
</dbReference>
<keyword evidence="7" id="KW-1185">Reference proteome</keyword>
<dbReference type="SUPFAM" id="SSF144232">
    <property type="entry name" value="HIT/MYND zinc finger-like"/>
    <property type="match status" value="1"/>
</dbReference>
<keyword evidence="2 4" id="KW-0863">Zinc-finger</keyword>
<evidence type="ECO:0000256" key="2">
    <source>
        <dbReference type="ARBA" id="ARBA00022771"/>
    </source>
</evidence>
<dbReference type="Proteomes" id="UP000636479">
    <property type="component" value="Unassembled WGS sequence"/>
</dbReference>
<evidence type="ECO:0000256" key="4">
    <source>
        <dbReference type="PROSITE-ProRule" id="PRU00134"/>
    </source>
</evidence>
<gene>
    <name evidence="6" type="ORF">MIND_00380300</name>
</gene>
<accession>A0A8H6T2X7</accession>
<dbReference type="Pfam" id="PF01753">
    <property type="entry name" value="zf-MYND"/>
    <property type="match status" value="1"/>
</dbReference>
<proteinExistence type="predicted"/>
<dbReference type="AlphaFoldDB" id="A0A8H6T2X7"/>
<evidence type="ECO:0000256" key="3">
    <source>
        <dbReference type="ARBA" id="ARBA00022833"/>
    </source>
</evidence>
<feature type="domain" description="MYND-type" evidence="5">
    <location>
        <begin position="673"/>
        <end position="711"/>
    </location>
</feature>
<keyword evidence="3" id="KW-0862">Zinc</keyword>
<dbReference type="InterPro" id="IPR002893">
    <property type="entry name" value="Znf_MYND"/>
</dbReference>
<dbReference type="Gene3D" id="6.10.140.2220">
    <property type="match status" value="1"/>
</dbReference>
<dbReference type="OrthoDB" id="341421at2759"/>
<evidence type="ECO:0000313" key="6">
    <source>
        <dbReference type="EMBL" id="KAF7310071.1"/>
    </source>
</evidence>
<dbReference type="PROSITE" id="PS50865">
    <property type="entry name" value="ZF_MYND_2"/>
    <property type="match status" value="1"/>
</dbReference>
<dbReference type="GeneID" id="59343152"/>
<dbReference type="GO" id="GO:0008270">
    <property type="term" value="F:zinc ion binding"/>
    <property type="evidence" value="ECO:0007669"/>
    <property type="project" value="UniProtKB-KW"/>
</dbReference>
<dbReference type="EMBL" id="JACAZF010000003">
    <property type="protein sequence ID" value="KAF7310071.1"/>
    <property type="molecule type" value="Genomic_DNA"/>
</dbReference>
<organism evidence="6 7">
    <name type="scientific">Mycena indigotica</name>
    <dbReference type="NCBI Taxonomy" id="2126181"/>
    <lineage>
        <taxon>Eukaryota</taxon>
        <taxon>Fungi</taxon>
        <taxon>Dikarya</taxon>
        <taxon>Basidiomycota</taxon>
        <taxon>Agaricomycotina</taxon>
        <taxon>Agaricomycetes</taxon>
        <taxon>Agaricomycetidae</taxon>
        <taxon>Agaricales</taxon>
        <taxon>Marasmiineae</taxon>
        <taxon>Mycenaceae</taxon>
        <taxon>Mycena</taxon>
    </lineage>
</organism>
<sequence>MTRKKTATLEALVAQIDPRAPRSEDGLRLVHIICRFFGLPTDLTTRSSLKKIHGKLHEVYPLMEQAFEESVDLRIKLGILAIYTNMCTDAILRNRLCELGFLGQLLTLMAIPLCRNLTLDSLIIITHHAGLAVRMEIARAACEPLLQLIKDFPEDQETSDFALRVLSHVIVSVVSEEAKQKDPSLATSLPLQDVAQALIDGLRRPDPPPTLITHVTRCFTTLSQSKDIELSQSMANLFLAGLCSKEWEDRSHCLGALIHASLADAEDEAWFFHPRTARCITHISEAPKHVREPIQTWGIENAVMYKAMIAYEEFTSTLFAAHSSGGEFYNAGKKIARLILNAEVPTVDGSSPIKNTITGQSVFPGGESGTRWSDTFPRCSAAIRQNGVVGELFLADILDLEALLMRVDFSGAIALATQIVERNSDFAYGYYVLALLQFNVHGLRAAARGLECTPGPLNLTPCMRLQNLRLKGQIASIVGLGALTRNTPGKHGLPTPNAAVALLKTAKKDLQTFFEEAAPDHRYLSTVCCWLIALHVVSGDDISDDFHEIKVYRDRLEFATDLNKWLDIDSPRTQIRIVTERILRDFPAARKEWGAVVAANGCEGHNSDAVRTEAEMEHDLAAWMAGLDVDDEASCQTRTRYSGHEHRSPSQWYMHEYEVTEAADTKKPRLYHCSFCQNSSAVLRKCAGCSEARYCNATCQKRHWSVHKKKCPAGKK</sequence>
<protein>
    <recommendedName>
        <fullName evidence="5">MYND-type domain-containing protein</fullName>
    </recommendedName>
</protein>
<evidence type="ECO:0000313" key="7">
    <source>
        <dbReference type="Proteomes" id="UP000636479"/>
    </source>
</evidence>
<keyword evidence="1" id="KW-0479">Metal-binding</keyword>
<evidence type="ECO:0000259" key="5">
    <source>
        <dbReference type="PROSITE" id="PS50865"/>
    </source>
</evidence>
<dbReference type="InterPro" id="IPR016024">
    <property type="entry name" value="ARM-type_fold"/>
</dbReference>
<evidence type="ECO:0000256" key="1">
    <source>
        <dbReference type="ARBA" id="ARBA00022723"/>
    </source>
</evidence>
<name>A0A8H6T2X7_9AGAR</name>
<reference evidence="6" key="1">
    <citation type="submission" date="2020-05" db="EMBL/GenBank/DDBJ databases">
        <title>Mycena genomes resolve the evolution of fungal bioluminescence.</title>
        <authorList>
            <person name="Tsai I.J."/>
        </authorList>
    </citation>
    <scope>NUCLEOTIDE SEQUENCE</scope>
    <source>
        <strain evidence="6">171206Taipei</strain>
    </source>
</reference>
<comment type="caution">
    <text evidence="6">The sequence shown here is derived from an EMBL/GenBank/DDBJ whole genome shotgun (WGS) entry which is preliminary data.</text>
</comment>